<dbReference type="EMBL" id="JANBOJ010000257">
    <property type="protein sequence ID" value="KAJ1720454.1"/>
    <property type="molecule type" value="Genomic_DNA"/>
</dbReference>
<name>A0A9W7XXV5_9FUNG</name>
<dbReference type="GO" id="GO:0008270">
    <property type="term" value="F:zinc ion binding"/>
    <property type="evidence" value="ECO:0007669"/>
    <property type="project" value="InterPro"/>
</dbReference>
<dbReference type="InterPro" id="IPR050335">
    <property type="entry name" value="ERT1_acuK_gluconeogen_tf"/>
</dbReference>
<feature type="region of interest" description="Disordered" evidence="3">
    <location>
        <begin position="90"/>
        <end position="151"/>
    </location>
</feature>
<gene>
    <name evidence="5" type="ORF">LPJ53_004924</name>
</gene>
<accession>A0A9W7XXV5</accession>
<evidence type="ECO:0000313" key="6">
    <source>
        <dbReference type="Proteomes" id="UP001149813"/>
    </source>
</evidence>
<dbReference type="OrthoDB" id="5575144at2759"/>
<evidence type="ECO:0000313" key="5">
    <source>
        <dbReference type="EMBL" id="KAJ1720454.1"/>
    </source>
</evidence>
<dbReference type="PANTHER" id="PTHR47659:SF7">
    <property type="entry name" value="FUNGAL TRANSCRIPTIONAL REGULATORY PROTEIN, N-TERMINAL DOMAIN-CONTAINING PROTEIN"/>
    <property type="match status" value="1"/>
</dbReference>
<evidence type="ECO:0000259" key="4">
    <source>
        <dbReference type="PROSITE" id="PS50048"/>
    </source>
</evidence>
<evidence type="ECO:0000256" key="2">
    <source>
        <dbReference type="ARBA" id="ARBA00023242"/>
    </source>
</evidence>
<sequence length="387" mass="41453">MAAPHGQQGWRPIAERRQPPAAGWPPDDNNGSGNNDDDNGRSSSEAAGASGSRTKRAQVKNACVNCQRACKKCDSGRPCQRCVKYNLQDTCVDSKRKPRKKGVKRGPYKKRKKNDDGSSVAIPILQSDPGLDESDAGDSDADDSGSDTPLVQGHVASHARFPRLPLPLSHHPHPPVISVAPETPTTGLTAAFNSLATTSSSSMSNASATRFAPAQHYAGHVGQPGGYRAHAPAPLPFAHTPGTIRLPPIASFDQAHPRARPMPTSASSLAILTDVALSSHPSPHPTPPLTQQLPPVYPPYQAHPPHDPRSPQRPPPEDSEQLSLQLPDDARSRHTTTGESDLSTNYASSVDNDDTHDRDAAMESNIQRLSRRLRDTHLDQDSGSDVN</sequence>
<keyword evidence="2" id="KW-0539">Nucleus</keyword>
<dbReference type="SUPFAM" id="SSF57701">
    <property type="entry name" value="Zn2/Cys6 DNA-binding domain"/>
    <property type="match status" value="1"/>
</dbReference>
<proteinExistence type="predicted"/>
<dbReference type="GO" id="GO:0000981">
    <property type="term" value="F:DNA-binding transcription factor activity, RNA polymerase II-specific"/>
    <property type="evidence" value="ECO:0007669"/>
    <property type="project" value="InterPro"/>
</dbReference>
<protein>
    <recommendedName>
        <fullName evidence="4">Zn(2)-C6 fungal-type domain-containing protein</fullName>
    </recommendedName>
</protein>
<dbReference type="Proteomes" id="UP001149813">
    <property type="component" value="Unassembled WGS sequence"/>
</dbReference>
<dbReference type="InterPro" id="IPR001138">
    <property type="entry name" value="Zn2Cys6_DnaBD"/>
</dbReference>
<feature type="region of interest" description="Disordered" evidence="3">
    <location>
        <begin position="277"/>
        <end position="387"/>
    </location>
</feature>
<dbReference type="Gene3D" id="4.10.240.10">
    <property type="entry name" value="Zn(2)-C6 fungal-type DNA-binding domain"/>
    <property type="match status" value="1"/>
</dbReference>
<feature type="compositionally biased region" description="Acidic residues" evidence="3">
    <location>
        <begin position="130"/>
        <end position="145"/>
    </location>
</feature>
<feature type="compositionally biased region" description="Low complexity" evidence="3">
    <location>
        <begin position="41"/>
        <end position="52"/>
    </location>
</feature>
<dbReference type="AlphaFoldDB" id="A0A9W7XXV5"/>
<feature type="domain" description="Zn(2)-C6 fungal-type" evidence="4">
    <location>
        <begin position="62"/>
        <end position="93"/>
    </location>
</feature>
<dbReference type="PANTHER" id="PTHR47659">
    <property type="entry name" value="ZN(II)2CYS6 TRANSCRIPTION FACTOR (EUROFUNG)-RELATED"/>
    <property type="match status" value="1"/>
</dbReference>
<keyword evidence="1" id="KW-0479">Metal-binding</keyword>
<dbReference type="InterPro" id="IPR036864">
    <property type="entry name" value="Zn2-C6_fun-type_DNA-bd_sf"/>
</dbReference>
<dbReference type="CDD" id="cd00067">
    <property type="entry name" value="GAL4"/>
    <property type="match status" value="1"/>
</dbReference>
<evidence type="ECO:0000256" key="3">
    <source>
        <dbReference type="SAM" id="MobiDB-lite"/>
    </source>
</evidence>
<reference evidence="5" key="1">
    <citation type="submission" date="2022-07" db="EMBL/GenBank/DDBJ databases">
        <title>Phylogenomic reconstructions and comparative analyses of Kickxellomycotina fungi.</title>
        <authorList>
            <person name="Reynolds N.K."/>
            <person name="Stajich J.E."/>
            <person name="Barry K."/>
            <person name="Grigoriev I.V."/>
            <person name="Crous P."/>
            <person name="Smith M.E."/>
        </authorList>
    </citation>
    <scope>NUCLEOTIDE SEQUENCE</scope>
    <source>
        <strain evidence="5">NBRC 32514</strain>
    </source>
</reference>
<feature type="compositionally biased region" description="Basic residues" evidence="3">
    <location>
        <begin position="96"/>
        <end position="112"/>
    </location>
</feature>
<dbReference type="PROSITE" id="PS50048">
    <property type="entry name" value="ZN2_CY6_FUNGAL_2"/>
    <property type="match status" value="1"/>
</dbReference>
<dbReference type="SMART" id="SM00066">
    <property type="entry name" value="GAL4"/>
    <property type="match status" value="1"/>
</dbReference>
<organism evidence="5 6">
    <name type="scientific">Coemansia erecta</name>
    <dbReference type="NCBI Taxonomy" id="147472"/>
    <lineage>
        <taxon>Eukaryota</taxon>
        <taxon>Fungi</taxon>
        <taxon>Fungi incertae sedis</taxon>
        <taxon>Zoopagomycota</taxon>
        <taxon>Kickxellomycotina</taxon>
        <taxon>Kickxellomycetes</taxon>
        <taxon>Kickxellales</taxon>
        <taxon>Kickxellaceae</taxon>
        <taxon>Coemansia</taxon>
    </lineage>
</organism>
<evidence type="ECO:0000256" key="1">
    <source>
        <dbReference type="ARBA" id="ARBA00022723"/>
    </source>
</evidence>
<feature type="region of interest" description="Disordered" evidence="3">
    <location>
        <begin position="1"/>
        <end position="58"/>
    </location>
</feature>
<keyword evidence="6" id="KW-1185">Reference proteome</keyword>
<comment type="caution">
    <text evidence="5">The sequence shown here is derived from an EMBL/GenBank/DDBJ whole genome shotgun (WGS) entry which is preliminary data.</text>
</comment>
<feature type="compositionally biased region" description="Polar residues" evidence="3">
    <location>
        <begin position="335"/>
        <end position="350"/>
    </location>
</feature>